<reference evidence="4 5" key="1">
    <citation type="submission" date="2024-04" db="EMBL/GenBank/DDBJ databases">
        <title>Flavobacterium sp. DGU99 16S ribosomal RNA gene Genome sequencing and assembly.</title>
        <authorList>
            <person name="Park S."/>
        </authorList>
    </citation>
    <scope>NUCLEOTIDE SEQUENCE [LARGE SCALE GENOMIC DNA]</scope>
    <source>
        <strain evidence="4 5">DGU99</strain>
    </source>
</reference>
<dbReference type="EMBL" id="JBBYHU010000039">
    <property type="protein sequence ID" value="MEL1242314.1"/>
    <property type="molecule type" value="Genomic_DNA"/>
</dbReference>
<keyword evidence="2" id="KW-0560">Oxidoreductase</keyword>
<organism evidence="4 5">
    <name type="scientific">Flavobacterium flavipallidum</name>
    <dbReference type="NCBI Taxonomy" id="3139140"/>
    <lineage>
        <taxon>Bacteria</taxon>
        <taxon>Pseudomonadati</taxon>
        <taxon>Bacteroidota</taxon>
        <taxon>Flavobacteriia</taxon>
        <taxon>Flavobacteriales</taxon>
        <taxon>Flavobacteriaceae</taxon>
        <taxon>Flavobacterium</taxon>
    </lineage>
</organism>
<dbReference type="InterPro" id="IPR020904">
    <property type="entry name" value="Sc_DH/Rdtase_CS"/>
</dbReference>
<dbReference type="Proteomes" id="UP001398556">
    <property type="component" value="Unassembled WGS sequence"/>
</dbReference>
<evidence type="ECO:0000256" key="2">
    <source>
        <dbReference type="ARBA" id="ARBA00023002"/>
    </source>
</evidence>
<dbReference type="PANTHER" id="PTHR43639:SF1">
    <property type="entry name" value="SHORT-CHAIN DEHYDROGENASE_REDUCTASE FAMILY PROTEIN"/>
    <property type="match status" value="1"/>
</dbReference>
<gene>
    <name evidence="4" type="ORF">AAEO59_14740</name>
</gene>
<dbReference type="RefSeq" id="WP_341701512.1">
    <property type="nucleotide sequence ID" value="NZ_JBBYHU010000039.1"/>
</dbReference>
<dbReference type="NCBIfam" id="NF006132">
    <property type="entry name" value="PRK08277.1"/>
    <property type="match status" value="1"/>
</dbReference>
<proteinExistence type="inferred from homology"/>
<dbReference type="PANTHER" id="PTHR43639">
    <property type="entry name" value="OXIDOREDUCTASE, SHORT-CHAIN DEHYDROGENASE/REDUCTASE FAMILY (AFU_ORTHOLOGUE AFUA_5G02870)"/>
    <property type="match status" value="1"/>
</dbReference>
<dbReference type="PRINTS" id="PR00081">
    <property type="entry name" value="GDHRDH"/>
</dbReference>
<sequence>MDLISGLKDKVVVITGGAGVLGAGFTKALANQGAKVAILGRDGEKAQKLADEVVSNGGKAIGVSADVCDEVSLRTAHKAINDALGLVDILINGAGGNHPKGTTSDVFFDRENLNVEGMQTFFGLDTEGLRFVFDLNFIGTLLPTQVFAADMIGREGCSVLNISSVSAFNPLTKVVAYSAAKAAISNLTEWLSVYFAKEGIRVNALSPGFFLTEQNRTLLTNEDGSLTERGNKILSQTPMGRFGQPNDLDSTLLWLCNPDSRFVTGIVVAVDGGFLAYSGV</sequence>
<evidence type="ECO:0000256" key="3">
    <source>
        <dbReference type="RuleBase" id="RU000363"/>
    </source>
</evidence>
<accession>A0ABU9HQ86</accession>
<evidence type="ECO:0000313" key="4">
    <source>
        <dbReference type="EMBL" id="MEL1242314.1"/>
    </source>
</evidence>
<keyword evidence="5" id="KW-1185">Reference proteome</keyword>
<evidence type="ECO:0000256" key="1">
    <source>
        <dbReference type="ARBA" id="ARBA00006484"/>
    </source>
</evidence>
<dbReference type="InterPro" id="IPR036291">
    <property type="entry name" value="NAD(P)-bd_dom_sf"/>
</dbReference>
<dbReference type="PRINTS" id="PR00080">
    <property type="entry name" value="SDRFAMILY"/>
</dbReference>
<dbReference type="Pfam" id="PF00106">
    <property type="entry name" value="adh_short"/>
    <property type="match status" value="1"/>
</dbReference>
<dbReference type="SUPFAM" id="SSF51735">
    <property type="entry name" value="NAD(P)-binding Rossmann-fold domains"/>
    <property type="match status" value="1"/>
</dbReference>
<dbReference type="PROSITE" id="PS00061">
    <property type="entry name" value="ADH_SHORT"/>
    <property type="match status" value="1"/>
</dbReference>
<dbReference type="InterPro" id="IPR002347">
    <property type="entry name" value="SDR_fam"/>
</dbReference>
<comment type="similarity">
    <text evidence="1 3">Belongs to the short-chain dehydrogenases/reductases (SDR) family.</text>
</comment>
<dbReference type="Gene3D" id="3.40.50.720">
    <property type="entry name" value="NAD(P)-binding Rossmann-like Domain"/>
    <property type="match status" value="1"/>
</dbReference>
<evidence type="ECO:0000313" key="5">
    <source>
        <dbReference type="Proteomes" id="UP001398556"/>
    </source>
</evidence>
<name>A0ABU9HQ86_9FLAO</name>
<protein>
    <submittedName>
        <fullName evidence="4">SDR family oxidoreductase</fullName>
    </submittedName>
</protein>
<comment type="caution">
    <text evidence="4">The sequence shown here is derived from an EMBL/GenBank/DDBJ whole genome shotgun (WGS) entry which is preliminary data.</text>
</comment>